<dbReference type="Proteomes" id="UP001576708">
    <property type="component" value="Unassembled WGS sequence"/>
</dbReference>
<reference evidence="1 2" key="1">
    <citation type="submission" date="2024-09" db="EMBL/GenBank/DDBJ databases">
        <authorList>
            <person name="Zhang Y."/>
        </authorList>
    </citation>
    <scope>NUCLEOTIDE SEQUENCE [LARGE SCALE GENOMIC DNA]</scope>
    <source>
        <strain evidence="1 2">ZJ318</strain>
    </source>
</reference>
<dbReference type="EMBL" id="JBHFGU010000005">
    <property type="protein sequence ID" value="MFB2621294.1"/>
    <property type="molecule type" value="Genomic_DNA"/>
</dbReference>
<evidence type="ECO:0000313" key="1">
    <source>
        <dbReference type="EMBL" id="MFB2621294.1"/>
    </source>
</evidence>
<evidence type="ECO:0000313" key="2">
    <source>
        <dbReference type="Proteomes" id="UP001576708"/>
    </source>
</evidence>
<keyword evidence="2" id="KW-1185">Reference proteome</keyword>
<organism evidence="1 2">
    <name type="scientific">Shewanella mangrovisoli</name>
    <dbReference type="NCBI Taxonomy" id="2864211"/>
    <lineage>
        <taxon>Bacteria</taxon>
        <taxon>Pseudomonadati</taxon>
        <taxon>Pseudomonadota</taxon>
        <taxon>Gammaproteobacteria</taxon>
        <taxon>Alteromonadales</taxon>
        <taxon>Shewanellaceae</taxon>
        <taxon>Shewanella</taxon>
    </lineage>
</organism>
<comment type="caution">
    <text evidence="1">The sequence shown here is derived from an EMBL/GenBank/DDBJ whole genome shotgun (WGS) entry which is preliminary data.</text>
</comment>
<dbReference type="RefSeq" id="WP_342202284.1">
    <property type="nucleotide sequence ID" value="NZ_JBCATE010000005.1"/>
</dbReference>
<protein>
    <submittedName>
        <fullName evidence="1">Uncharacterized protein</fullName>
    </submittedName>
</protein>
<sequence length="145" mass="16056">MRGVIFQEGILRISGIVKCIERSPYEAFINFKSTDLNNVSCLTVKGTELGLLRDLNAGDKYSANCILWLAKVIQSYATPMKTFIEQPGGENGTIVRGRVLAVVDSETLILEIDGIDDTLKVELEECGNFCVGKYLELRGELHVEI</sequence>
<accession>A0ABV4VLV7</accession>
<proteinExistence type="predicted"/>
<name>A0ABV4VLV7_9GAMM</name>
<gene>
    <name evidence="1" type="ORF">ACE02W_15900</name>
</gene>